<dbReference type="EMBL" id="BPLR01004472">
    <property type="protein sequence ID" value="GIX95092.1"/>
    <property type="molecule type" value="Genomic_DNA"/>
</dbReference>
<protein>
    <submittedName>
        <fullName evidence="2">Uncharacterized protein</fullName>
    </submittedName>
</protein>
<dbReference type="AlphaFoldDB" id="A0AAV4PCT4"/>
<evidence type="ECO:0000256" key="1">
    <source>
        <dbReference type="SAM" id="MobiDB-lite"/>
    </source>
</evidence>
<feature type="region of interest" description="Disordered" evidence="1">
    <location>
        <begin position="1"/>
        <end position="25"/>
    </location>
</feature>
<evidence type="ECO:0000313" key="3">
    <source>
        <dbReference type="Proteomes" id="UP001054945"/>
    </source>
</evidence>
<organism evidence="2 3">
    <name type="scientific">Caerostris extrusa</name>
    <name type="common">Bark spider</name>
    <name type="synonym">Caerostris bankana</name>
    <dbReference type="NCBI Taxonomy" id="172846"/>
    <lineage>
        <taxon>Eukaryota</taxon>
        <taxon>Metazoa</taxon>
        <taxon>Ecdysozoa</taxon>
        <taxon>Arthropoda</taxon>
        <taxon>Chelicerata</taxon>
        <taxon>Arachnida</taxon>
        <taxon>Araneae</taxon>
        <taxon>Araneomorphae</taxon>
        <taxon>Entelegynae</taxon>
        <taxon>Araneoidea</taxon>
        <taxon>Araneidae</taxon>
        <taxon>Caerostris</taxon>
    </lineage>
</organism>
<dbReference type="Proteomes" id="UP001054945">
    <property type="component" value="Unassembled WGS sequence"/>
</dbReference>
<evidence type="ECO:0000313" key="2">
    <source>
        <dbReference type="EMBL" id="GIX95092.1"/>
    </source>
</evidence>
<proteinExistence type="predicted"/>
<name>A0AAV4PCT4_CAEEX</name>
<gene>
    <name evidence="2" type="ORF">CEXT_294801</name>
</gene>
<reference evidence="2 3" key="1">
    <citation type="submission" date="2021-06" db="EMBL/GenBank/DDBJ databases">
        <title>Caerostris extrusa draft genome.</title>
        <authorList>
            <person name="Kono N."/>
            <person name="Arakawa K."/>
        </authorList>
    </citation>
    <scope>NUCLEOTIDE SEQUENCE [LARGE SCALE GENOMIC DNA]</scope>
</reference>
<sequence length="97" mass="11815">MAQKHVAKKKKRKEKMEKTISTSLTRQIKKRRPSLEYCYWCVCSGDKKIRFHFIKLLTNDPETCRQEEEERKKMVKTISTSLTRRIKKRRPSLEYCY</sequence>
<comment type="caution">
    <text evidence="2">The sequence shown here is derived from an EMBL/GenBank/DDBJ whole genome shotgun (WGS) entry which is preliminary data.</text>
</comment>
<accession>A0AAV4PCT4</accession>
<keyword evidence="3" id="KW-1185">Reference proteome</keyword>
<feature type="compositionally biased region" description="Basic residues" evidence="1">
    <location>
        <begin position="1"/>
        <end position="13"/>
    </location>
</feature>